<evidence type="ECO:0000256" key="8">
    <source>
        <dbReference type="ARBA" id="ARBA00023065"/>
    </source>
</evidence>
<evidence type="ECO:0000256" key="14">
    <source>
        <dbReference type="HAMAP-Rule" id="MF_00454"/>
    </source>
</evidence>
<evidence type="ECO:0000256" key="1">
    <source>
        <dbReference type="ARBA" id="ARBA00004651"/>
    </source>
</evidence>
<evidence type="ECO:0000256" key="11">
    <source>
        <dbReference type="ARBA" id="ARBA00035120"/>
    </source>
</evidence>
<comment type="activity regulation">
    <text evidence="14">Na(+) is not transported, but it plays an essential structural role and its presence is essential for fluoride channel function.</text>
</comment>
<feature type="transmembrane region" description="Helical" evidence="14">
    <location>
        <begin position="93"/>
        <end position="116"/>
    </location>
</feature>
<reference evidence="15 16" key="1">
    <citation type="submission" date="2021-01" db="EMBL/GenBank/DDBJ databases">
        <title>Genomic Encyclopedia of Type Strains, Phase IV (KMG-IV): sequencing the most valuable type-strain genomes for metagenomic binning, comparative biology and taxonomic classification.</title>
        <authorList>
            <person name="Goeker M."/>
        </authorList>
    </citation>
    <scope>NUCLEOTIDE SEQUENCE [LARGE SCALE GENOMIC DNA]</scope>
    <source>
        <strain evidence="15 16">DSM 100968</strain>
    </source>
</reference>
<feature type="transmembrane region" description="Helical" evidence="14">
    <location>
        <begin position="34"/>
        <end position="55"/>
    </location>
</feature>
<feature type="binding site" evidence="14">
    <location>
        <position position="74"/>
    </location>
    <ligand>
        <name>Na(+)</name>
        <dbReference type="ChEBI" id="CHEBI:29101"/>
        <note>structural</note>
    </ligand>
</feature>
<evidence type="ECO:0000256" key="9">
    <source>
        <dbReference type="ARBA" id="ARBA00023136"/>
    </source>
</evidence>
<keyword evidence="16" id="KW-1185">Reference proteome</keyword>
<keyword evidence="8 14" id="KW-0406">Ion transport</keyword>
<sequence length="121" mass="13340">MLVNYAAVALGALFGVFARIFATKWMKQLWHGPFPLATFVINLSGAFALGFITAIGFSKPLALLAGTGFIGTYTTFSTLMVESFELMRRKQRVFFWIYIGGSYVFGMMAVFSGLLLGSRLN</sequence>
<dbReference type="Pfam" id="PF02537">
    <property type="entry name" value="CRCB"/>
    <property type="match status" value="1"/>
</dbReference>
<feature type="transmembrane region" description="Helical" evidence="14">
    <location>
        <begin position="6"/>
        <end position="22"/>
    </location>
</feature>
<evidence type="ECO:0000256" key="13">
    <source>
        <dbReference type="ARBA" id="ARBA00049940"/>
    </source>
</evidence>
<feature type="binding site" evidence="14">
    <location>
        <position position="71"/>
    </location>
    <ligand>
        <name>Na(+)</name>
        <dbReference type="ChEBI" id="CHEBI:29101"/>
        <note>structural</note>
    </ligand>
</feature>
<dbReference type="PANTHER" id="PTHR28259:SF16">
    <property type="entry name" value="FLUORIDE-SPECIFIC ION CHANNEL FLUC 2"/>
    <property type="match status" value="1"/>
</dbReference>
<dbReference type="HAMAP" id="MF_00454">
    <property type="entry name" value="FluC"/>
    <property type="match status" value="1"/>
</dbReference>
<gene>
    <name evidence="14" type="primary">fluC</name>
    <name evidence="14" type="synonym">crcB</name>
    <name evidence="15" type="ORF">JOC27_001130</name>
</gene>
<keyword evidence="4 14" id="KW-0812">Transmembrane</keyword>
<evidence type="ECO:0000256" key="10">
    <source>
        <dbReference type="ARBA" id="ARBA00023303"/>
    </source>
</evidence>
<evidence type="ECO:0000256" key="3">
    <source>
        <dbReference type="ARBA" id="ARBA00022475"/>
    </source>
</evidence>
<evidence type="ECO:0000256" key="6">
    <source>
        <dbReference type="ARBA" id="ARBA00022989"/>
    </source>
</evidence>
<evidence type="ECO:0000256" key="12">
    <source>
        <dbReference type="ARBA" id="ARBA00035585"/>
    </source>
</evidence>
<evidence type="ECO:0000256" key="5">
    <source>
        <dbReference type="ARBA" id="ARBA00022723"/>
    </source>
</evidence>
<keyword evidence="7 14" id="KW-0915">Sodium</keyword>
<feature type="transmembrane region" description="Helical" evidence="14">
    <location>
        <begin position="61"/>
        <end position="81"/>
    </location>
</feature>
<dbReference type="InterPro" id="IPR003691">
    <property type="entry name" value="FluC"/>
</dbReference>
<protein>
    <recommendedName>
        <fullName evidence="14">Fluoride-specific ion channel FluC</fullName>
    </recommendedName>
</protein>
<evidence type="ECO:0000256" key="7">
    <source>
        <dbReference type="ARBA" id="ARBA00023053"/>
    </source>
</evidence>
<proteinExistence type="inferred from homology"/>
<evidence type="ECO:0000256" key="2">
    <source>
        <dbReference type="ARBA" id="ARBA00022448"/>
    </source>
</evidence>
<comment type="function">
    <text evidence="13 14">Fluoride-specific ion channel. Important for reducing fluoride concentration in the cell, thus reducing its toxicity.</text>
</comment>
<comment type="similarity">
    <text evidence="11 14">Belongs to the fluoride channel Fluc/FEX (TC 1.A.43) family.</text>
</comment>
<evidence type="ECO:0000313" key="15">
    <source>
        <dbReference type="EMBL" id="MBM7657681.1"/>
    </source>
</evidence>
<comment type="catalytic activity">
    <reaction evidence="12">
        <text>fluoride(in) = fluoride(out)</text>
        <dbReference type="Rhea" id="RHEA:76159"/>
        <dbReference type="ChEBI" id="CHEBI:17051"/>
    </reaction>
    <physiologicalReaction direction="left-to-right" evidence="12">
        <dbReference type="Rhea" id="RHEA:76160"/>
    </physiologicalReaction>
</comment>
<comment type="subcellular location">
    <subcellularLocation>
        <location evidence="1 14">Cell membrane</location>
        <topology evidence="1 14">Multi-pass membrane protein</topology>
    </subcellularLocation>
</comment>
<organism evidence="15 16">
    <name type="scientific">Sporolactobacillus spathodeae</name>
    <dbReference type="NCBI Taxonomy" id="1465502"/>
    <lineage>
        <taxon>Bacteria</taxon>
        <taxon>Bacillati</taxon>
        <taxon>Bacillota</taxon>
        <taxon>Bacilli</taxon>
        <taxon>Bacillales</taxon>
        <taxon>Sporolactobacillaceae</taxon>
        <taxon>Sporolactobacillus</taxon>
    </lineage>
</organism>
<keyword evidence="9 14" id="KW-0472">Membrane</keyword>
<dbReference type="Proteomes" id="UP000823201">
    <property type="component" value="Unassembled WGS sequence"/>
</dbReference>
<dbReference type="EMBL" id="JAFBEV010000007">
    <property type="protein sequence ID" value="MBM7657681.1"/>
    <property type="molecule type" value="Genomic_DNA"/>
</dbReference>
<keyword evidence="2 14" id="KW-0813">Transport</keyword>
<keyword evidence="3 14" id="KW-1003">Cell membrane</keyword>
<accession>A0ABS2Q7B4</accession>
<keyword evidence="6 14" id="KW-1133">Transmembrane helix</keyword>
<name>A0ABS2Q7B4_9BACL</name>
<keyword evidence="5 14" id="KW-0479">Metal-binding</keyword>
<dbReference type="RefSeq" id="WP_205006009.1">
    <property type="nucleotide sequence ID" value="NZ_CBCRXA010000005.1"/>
</dbReference>
<comment type="caution">
    <text evidence="15">The sequence shown here is derived from an EMBL/GenBank/DDBJ whole genome shotgun (WGS) entry which is preliminary data.</text>
</comment>
<dbReference type="PANTHER" id="PTHR28259">
    <property type="entry name" value="FLUORIDE EXPORT PROTEIN 1-RELATED"/>
    <property type="match status" value="1"/>
</dbReference>
<evidence type="ECO:0000313" key="16">
    <source>
        <dbReference type="Proteomes" id="UP000823201"/>
    </source>
</evidence>
<evidence type="ECO:0000256" key="4">
    <source>
        <dbReference type="ARBA" id="ARBA00022692"/>
    </source>
</evidence>
<keyword evidence="10 14" id="KW-0407">Ion channel</keyword>